<accession>A0ACB8G5X2</accession>
<organism evidence="1 2">
    <name type="scientific">Sphaerodactylus townsendi</name>
    <dbReference type="NCBI Taxonomy" id="933632"/>
    <lineage>
        <taxon>Eukaryota</taxon>
        <taxon>Metazoa</taxon>
        <taxon>Chordata</taxon>
        <taxon>Craniata</taxon>
        <taxon>Vertebrata</taxon>
        <taxon>Euteleostomi</taxon>
        <taxon>Lepidosauria</taxon>
        <taxon>Squamata</taxon>
        <taxon>Bifurcata</taxon>
        <taxon>Gekkota</taxon>
        <taxon>Sphaerodactylidae</taxon>
        <taxon>Sphaerodactylus</taxon>
    </lineage>
</organism>
<gene>
    <name evidence="1" type="ORF">K3G42_032507</name>
</gene>
<protein>
    <submittedName>
        <fullName evidence="1">Uncharacterized protein</fullName>
    </submittedName>
</protein>
<dbReference type="Proteomes" id="UP000827872">
    <property type="component" value="Linkage Group LG02"/>
</dbReference>
<keyword evidence="2" id="KW-1185">Reference proteome</keyword>
<reference evidence="1" key="1">
    <citation type="submission" date="2021-08" db="EMBL/GenBank/DDBJ databases">
        <title>The first chromosome-level gecko genome reveals the dynamic sex chromosomes of Neotropical dwarf geckos (Sphaerodactylidae: Sphaerodactylus).</title>
        <authorList>
            <person name="Pinto B.J."/>
            <person name="Keating S.E."/>
            <person name="Gamble T."/>
        </authorList>
    </citation>
    <scope>NUCLEOTIDE SEQUENCE</scope>
    <source>
        <strain evidence="1">TG3544</strain>
    </source>
</reference>
<name>A0ACB8G5X2_9SAUR</name>
<proteinExistence type="predicted"/>
<sequence length="80" mass="9390">MRNISMDKKNDFSTIGTRKMLIFGLMWRAAFAKWWEPQKFYYTKVFQELYVGLAVTGYIFYKISYGGKKKVADKPAAAHH</sequence>
<comment type="caution">
    <text evidence="1">The sequence shown here is derived from an EMBL/GenBank/DDBJ whole genome shotgun (WGS) entry which is preliminary data.</text>
</comment>
<evidence type="ECO:0000313" key="2">
    <source>
        <dbReference type="Proteomes" id="UP000827872"/>
    </source>
</evidence>
<dbReference type="EMBL" id="CM037615">
    <property type="protein sequence ID" value="KAH8014919.1"/>
    <property type="molecule type" value="Genomic_DNA"/>
</dbReference>
<evidence type="ECO:0000313" key="1">
    <source>
        <dbReference type="EMBL" id="KAH8014919.1"/>
    </source>
</evidence>